<evidence type="ECO:0000313" key="3">
    <source>
        <dbReference type="Proteomes" id="UP000572268"/>
    </source>
</evidence>
<name>A0A7J6L564_PEROL</name>
<feature type="region of interest" description="Disordered" evidence="1">
    <location>
        <begin position="1"/>
        <end position="170"/>
    </location>
</feature>
<dbReference type="AlphaFoldDB" id="A0A7J6L564"/>
<accession>A0A7J6L564</accession>
<comment type="caution">
    <text evidence="2">The sequence shown here is derived from an EMBL/GenBank/DDBJ whole genome shotgun (WGS) entry which is preliminary data.</text>
</comment>
<organism evidence="2 3">
    <name type="scientific">Perkinsus olseni</name>
    <name type="common">Perkinsus atlanticus</name>
    <dbReference type="NCBI Taxonomy" id="32597"/>
    <lineage>
        <taxon>Eukaryota</taxon>
        <taxon>Sar</taxon>
        <taxon>Alveolata</taxon>
        <taxon>Perkinsozoa</taxon>
        <taxon>Perkinsea</taxon>
        <taxon>Perkinsida</taxon>
        <taxon>Perkinsidae</taxon>
        <taxon>Perkinsus</taxon>
    </lineage>
</organism>
<feature type="compositionally biased region" description="Polar residues" evidence="1">
    <location>
        <begin position="110"/>
        <end position="123"/>
    </location>
</feature>
<gene>
    <name evidence="2" type="ORF">FOL46_008760</name>
</gene>
<feature type="compositionally biased region" description="Basic and acidic residues" evidence="1">
    <location>
        <begin position="133"/>
        <end position="142"/>
    </location>
</feature>
<proteinExistence type="predicted"/>
<feature type="compositionally biased region" description="Polar residues" evidence="1">
    <location>
        <begin position="47"/>
        <end position="102"/>
    </location>
</feature>
<dbReference type="EMBL" id="JABANN010000729">
    <property type="protein sequence ID" value="KAF4654335.1"/>
    <property type="molecule type" value="Genomic_DNA"/>
</dbReference>
<protein>
    <submittedName>
        <fullName evidence="2">Uncharacterized protein</fullName>
    </submittedName>
</protein>
<reference evidence="2 3" key="1">
    <citation type="submission" date="2020-04" db="EMBL/GenBank/DDBJ databases">
        <title>Perkinsus olseni comparative genomics.</title>
        <authorList>
            <person name="Bogema D.R."/>
        </authorList>
    </citation>
    <scope>NUCLEOTIDE SEQUENCE [LARGE SCALE GENOMIC DNA]</scope>
    <source>
        <strain evidence="2">ATCC PRA-31</strain>
    </source>
</reference>
<dbReference type="Proteomes" id="UP000572268">
    <property type="component" value="Unassembled WGS sequence"/>
</dbReference>
<evidence type="ECO:0000256" key="1">
    <source>
        <dbReference type="SAM" id="MobiDB-lite"/>
    </source>
</evidence>
<sequence>MVIKTRRNRRDNDDDDNDRSEFVSPGNNKNPNPPHDPEEPNDNDQDQTSNGQKPLLKTIQNETSRLSQQGTDATTSLRIQDSNQGQQVNMLSVQDQFKTQDSVNDHSKTSPEGQATPQDGINIQDQQQQQQLRSDDPAETRMVHPLHHRPWRQGATPGEDGSPPFAARTE</sequence>
<evidence type="ECO:0000313" key="2">
    <source>
        <dbReference type="EMBL" id="KAF4654335.1"/>
    </source>
</evidence>